<proteinExistence type="inferred from homology"/>
<evidence type="ECO:0000256" key="4">
    <source>
        <dbReference type="ARBA" id="ARBA00023295"/>
    </source>
</evidence>
<dbReference type="Pfam" id="PF00331">
    <property type="entry name" value="Glyco_hydro_10"/>
    <property type="match status" value="1"/>
</dbReference>
<dbReference type="InterPro" id="IPR001000">
    <property type="entry name" value="GH10_dom"/>
</dbReference>
<dbReference type="GO" id="GO:0000272">
    <property type="term" value="P:polysaccharide catabolic process"/>
    <property type="evidence" value="ECO:0007669"/>
    <property type="project" value="UniProtKB-KW"/>
</dbReference>
<evidence type="ECO:0000256" key="1">
    <source>
        <dbReference type="ARBA" id="ARBA00022737"/>
    </source>
</evidence>
<dbReference type="SUPFAM" id="SSF49785">
    <property type="entry name" value="Galactose-binding domain-like"/>
    <property type="match status" value="2"/>
</dbReference>
<dbReference type="Gene3D" id="3.20.20.80">
    <property type="entry name" value="Glycosidases"/>
    <property type="match status" value="1"/>
</dbReference>
<keyword evidence="3 7" id="KW-0119">Carbohydrate metabolism</keyword>
<dbReference type="GO" id="GO:0031176">
    <property type="term" value="F:endo-1,4-beta-xylanase activity"/>
    <property type="evidence" value="ECO:0007669"/>
    <property type="project" value="UniProtKB-EC"/>
</dbReference>
<dbReference type="InterPro" id="IPR044846">
    <property type="entry name" value="GH10"/>
</dbReference>
<dbReference type="PROSITE" id="PS51760">
    <property type="entry name" value="GH10_2"/>
    <property type="match status" value="1"/>
</dbReference>
<evidence type="ECO:0000313" key="10">
    <source>
        <dbReference type="EMBL" id="HHS01412.1"/>
    </source>
</evidence>
<keyword evidence="4 7" id="KW-0326">Glycosidase</keyword>
<evidence type="ECO:0000256" key="5">
    <source>
        <dbReference type="ARBA" id="ARBA00023326"/>
    </source>
</evidence>
<dbReference type="SUPFAM" id="SSF51445">
    <property type="entry name" value="(Trans)glycosidases"/>
    <property type="match status" value="1"/>
</dbReference>
<dbReference type="PRINTS" id="PR00134">
    <property type="entry name" value="GLHYDRLASE10"/>
</dbReference>
<evidence type="ECO:0000256" key="8">
    <source>
        <dbReference type="SAM" id="Phobius"/>
    </source>
</evidence>
<evidence type="ECO:0000259" key="9">
    <source>
        <dbReference type="PROSITE" id="PS51760"/>
    </source>
</evidence>
<dbReference type="InterPro" id="IPR008979">
    <property type="entry name" value="Galactose-bd-like_sf"/>
</dbReference>
<dbReference type="EMBL" id="DRUZ01000033">
    <property type="protein sequence ID" value="HHS01412.1"/>
    <property type="molecule type" value="Genomic_DNA"/>
</dbReference>
<comment type="similarity">
    <text evidence="7">Belongs to the glycosyl hydrolase 10 (cellulase F) family.</text>
</comment>
<dbReference type="Pfam" id="PF02018">
    <property type="entry name" value="CBM_4_9"/>
    <property type="match status" value="2"/>
</dbReference>
<dbReference type="AlphaFoldDB" id="A0A7C5V310"/>
<sequence>MKKKVLKLFVSVFVIVNFLITGIISFVQPETKTTAQTAAITSVNFEGKDKLVFFAYGNARIAVKQNNAKEGKKHISVANRKSVWDSIGIDVKDVMTRGKTWVVSGYVRHNGKKPILFSITAVYNDGKGIKYIQLGERVLMPNKWEKISAKWKPTLKNPADLIIAIHPTVDKTTSYDVDNIQIMTEEVYMSQADVFKDTFESNTTVWQPRGDGVKIKLDNSKSHDGDKSLYVTGRSAFWHGVQIPLTKYLVPGKSYKISMWVYHTSMDKQGIMLTVQRKMADEQQYRYDWIGGSQIEGDGWVQISGNYNVPKSGKIEELVLCISSWNPTLSFWIDDITISDPTRIQQPNYALPALKEKYKNDFKVGVAIGYGELMSDIDSQFIVKHFNSITPGNEMKPESVLRGPDNYDFTVADAFVDFARKNNIGIRGHTLVWHNQTPDWFFKDSNGNLLKKDELLKRLKNHIYTVAGRYKGKIYAWDVVNEAIDETQPDGFRRSTWYNICGPEYIEKAFIWAHEADPQAKLFYNDYNTEIPQKRMFIYNMIKNMKAKGIPIHGVGLQCHINVDNPSVDEIEETIKLFSTIPGLEIQITELDMSFYQWGSSVYYIEPSKEMLLKQAKKYYELFNLFRKYKNVIKSVTLWGLKDDNSWLRGVFNKPDFPLLFDEYYDGKLAFWALIDNSILPQDTKLPAPPSIPKIKAKK</sequence>
<accession>A0A7C5V310</accession>
<dbReference type="InterPro" id="IPR003305">
    <property type="entry name" value="CenC_carb-bd"/>
</dbReference>
<dbReference type="PANTHER" id="PTHR31490">
    <property type="entry name" value="GLYCOSYL HYDROLASE"/>
    <property type="match status" value="1"/>
</dbReference>
<protein>
    <recommendedName>
        <fullName evidence="7">Beta-xylanase</fullName>
        <ecNumber evidence="7">3.2.1.8</ecNumber>
    </recommendedName>
</protein>
<reference evidence="10" key="1">
    <citation type="journal article" date="2020" name="mSystems">
        <title>Genome- and Community-Level Interaction Insights into Carbon Utilization and Element Cycling Functions of Hydrothermarchaeota in Hydrothermal Sediment.</title>
        <authorList>
            <person name="Zhou Z."/>
            <person name="Liu Y."/>
            <person name="Xu W."/>
            <person name="Pan J."/>
            <person name="Luo Z.H."/>
            <person name="Li M."/>
        </authorList>
    </citation>
    <scope>NUCLEOTIDE SEQUENCE [LARGE SCALE GENOMIC DNA]</scope>
    <source>
        <strain evidence="10">SpSt-102</strain>
    </source>
</reference>
<gene>
    <name evidence="10" type="ORF">ENL71_02600</name>
</gene>
<keyword evidence="2 7" id="KW-0378">Hydrolase</keyword>
<evidence type="ECO:0000256" key="6">
    <source>
        <dbReference type="PROSITE-ProRule" id="PRU10061"/>
    </source>
</evidence>
<evidence type="ECO:0000256" key="3">
    <source>
        <dbReference type="ARBA" id="ARBA00023277"/>
    </source>
</evidence>
<keyword evidence="8" id="KW-0472">Membrane</keyword>
<organism evidence="10">
    <name type="scientific">Caldicellulosiruptor owensensis</name>
    <dbReference type="NCBI Taxonomy" id="55205"/>
    <lineage>
        <taxon>Bacteria</taxon>
        <taxon>Bacillati</taxon>
        <taxon>Bacillota</taxon>
        <taxon>Bacillota incertae sedis</taxon>
        <taxon>Caldicellulosiruptorales</taxon>
        <taxon>Caldicellulosiruptoraceae</taxon>
        <taxon>Caldicellulosiruptor</taxon>
    </lineage>
</organism>
<dbReference type="InterPro" id="IPR017853">
    <property type="entry name" value="GH"/>
</dbReference>
<dbReference type="InterPro" id="IPR031158">
    <property type="entry name" value="GH10_AS"/>
</dbReference>
<dbReference type="Gene3D" id="2.60.120.260">
    <property type="entry name" value="Galactose-binding domain-like"/>
    <property type="match status" value="2"/>
</dbReference>
<keyword evidence="1" id="KW-0677">Repeat</keyword>
<keyword evidence="8" id="KW-1133">Transmembrane helix</keyword>
<feature type="transmembrane region" description="Helical" evidence="8">
    <location>
        <begin position="5"/>
        <end position="27"/>
    </location>
</feature>
<feature type="active site" description="Nucleophile" evidence="6">
    <location>
        <position position="590"/>
    </location>
</feature>
<keyword evidence="5 7" id="KW-0624">Polysaccharide degradation</keyword>
<comment type="catalytic activity">
    <reaction evidence="7">
        <text>Endohydrolysis of (1-&gt;4)-beta-D-xylosidic linkages in xylans.</text>
        <dbReference type="EC" id="3.2.1.8"/>
    </reaction>
</comment>
<dbReference type="PROSITE" id="PS00591">
    <property type="entry name" value="GH10_1"/>
    <property type="match status" value="1"/>
</dbReference>
<name>A0A7C5V310_9FIRM</name>
<keyword evidence="8" id="KW-0812">Transmembrane</keyword>
<feature type="domain" description="GH10" evidence="9">
    <location>
        <begin position="348"/>
        <end position="677"/>
    </location>
</feature>
<evidence type="ECO:0000256" key="2">
    <source>
        <dbReference type="ARBA" id="ARBA00022801"/>
    </source>
</evidence>
<dbReference type="SMART" id="SM00633">
    <property type="entry name" value="Glyco_10"/>
    <property type="match status" value="1"/>
</dbReference>
<dbReference type="PANTHER" id="PTHR31490:SF90">
    <property type="entry name" value="ENDO-1,4-BETA-XYLANASE A"/>
    <property type="match status" value="1"/>
</dbReference>
<comment type="caution">
    <text evidence="10">The sequence shown here is derived from an EMBL/GenBank/DDBJ whole genome shotgun (WGS) entry which is preliminary data.</text>
</comment>
<evidence type="ECO:0000256" key="7">
    <source>
        <dbReference type="RuleBase" id="RU361174"/>
    </source>
</evidence>
<dbReference type="EC" id="3.2.1.8" evidence="7"/>